<feature type="compositionally biased region" description="Basic and acidic residues" evidence="1">
    <location>
        <begin position="435"/>
        <end position="445"/>
    </location>
</feature>
<accession>A0A9W9NHN0</accession>
<evidence type="ECO:0000313" key="2">
    <source>
        <dbReference type="EMBL" id="KAJ5220214.1"/>
    </source>
</evidence>
<feature type="compositionally biased region" description="Polar residues" evidence="1">
    <location>
        <begin position="284"/>
        <end position="300"/>
    </location>
</feature>
<feature type="region of interest" description="Disordered" evidence="1">
    <location>
        <begin position="1"/>
        <end position="95"/>
    </location>
</feature>
<reference evidence="2" key="1">
    <citation type="submission" date="2022-11" db="EMBL/GenBank/DDBJ databases">
        <authorList>
            <person name="Petersen C."/>
        </authorList>
    </citation>
    <scope>NUCLEOTIDE SEQUENCE</scope>
    <source>
        <strain evidence="2">IBT 19713</strain>
    </source>
</reference>
<dbReference type="OrthoDB" id="4219928at2759"/>
<feature type="region of interest" description="Disordered" evidence="1">
    <location>
        <begin position="426"/>
        <end position="445"/>
    </location>
</feature>
<dbReference type="EMBL" id="JAPQKS010000007">
    <property type="protein sequence ID" value="KAJ5220214.1"/>
    <property type="molecule type" value="Genomic_DNA"/>
</dbReference>
<proteinExistence type="predicted"/>
<feature type="compositionally biased region" description="Basic and acidic residues" evidence="1">
    <location>
        <begin position="264"/>
        <end position="281"/>
    </location>
</feature>
<feature type="compositionally biased region" description="Polar residues" evidence="1">
    <location>
        <begin position="50"/>
        <end position="59"/>
    </location>
</feature>
<reference evidence="2" key="2">
    <citation type="journal article" date="2023" name="IMA Fungus">
        <title>Comparative genomic study of the Penicillium genus elucidates a diverse pangenome and 15 lateral gene transfer events.</title>
        <authorList>
            <person name="Petersen C."/>
            <person name="Sorensen T."/>
            <person name="Nielsen M.R."/>
            <person name="Sondergaard T.E."/>
            <person name="Sorensen J.L."/>
            <person name="Fitzpatrick D.A."/>
            <person name="Frisvad J.C."/>
            <person name="Nielsen K.L."/>
        </authorList>
    </citation>
    <scope>NUCLEOTIDE SEQUENCE</scope>
    <source>
        <strain evidence="2">IBT 19713</strain>
    </source>
</reference>
<dbReference type="AlphaFoldDB" id="A0A9W9NHN0"/>
<dbReference type="Proteomes" id="UP001150941">
    <property type="component" value="Unassembled WGS sequence"/>
</dbReference>
<feature type="compositionally biased region" description="Polar residues" evidence="1">
    <location>
        <begin position="10"/>
        <end position="23"/>
    </location>
</feature>
<evidence type="ECO:0000256" key="1">
    <source>
        <dbReference type="SAM" id="MobiDB-lite"/>
    </source>
</evidence>
<keyword evidence="3" id="KW-1185">Reference proteome</keyword>
<feature type="region of interest" description="Disordered" evidence="1">
    <location>
        <begin position="176"/>
        <end position="313"/>
    </location>
</feature>
<sequence>MAALGLLPSPSMTESRPASTGPESTFLKRSKVPSDEKEVVTPEMVEEITKSVNHSGSTDNIKKQDRTPEIPSESSGYEEVTLESQKRPTPPVTNVQEAHSNLIRHCEANELETAANFQENDATPDATYQAIPRDLNGPGQQLSQAKQVGYPATWLTDIPNPLLKRFAVASKPKLVDIAPHSSPSLPALPPASINPHPLPMTPDQRQEEVSAFSPDTPLDMSDSGYGTRESGYSLSSYPESKDEDSYSDPGSLTSDSVTSTVVGERPDTAQGERTKSPRPEIRSGSVSPQALSPAKSSSGRRSPLSDKEAPERSKLMDHKWTLDDHEWTLDELDHFVKDFPRNMLRLTSPVILFLRRSDEKDFLRPFRTIFPNVSENILDGLCAALIARNYLFSLSNLHRHKPTLSSRTDTYALDAIPTKAYSTLGIQIPHSSPGRSKDRSLGTRSSDLRREVEKIVDNLLFAIRGRSDDTLKSAVEVLAQVLEVHAS</sequence>
<organism evidence="2 3">
    <name type="scientific">Penicillium chermesinum</name>
    <dbReference type="NCBI Taxonomy" id="63820"/>
    <lineage>
        <taxon>Eukaryota</taxon>
        <taxon>Fungi</taxon>
        <taxon>Dikarya</taxon>
        <taxon>Ascomycota</taxon>
        <taxon>Pezizomycotina</taxon>
        <taxon>Eurotiomycetes</taxon>
        <taxon>Eurotiomycetidae</taxon>
        <taxon>Eurotiales</taxon>
        <taxon>Aspergillaceae</taxon>
        <taxon>Penicillium</taxon>
    </lineage>
</organism>
<comment type="caution">
    <text evidence="2">The sequence shown here is derived from an EMBL/GenBank/DDBJ whole genome shotgun (WGS) entry which is preliminary data.</text>
</comment>
<dbReference type="GeneID" id="83206017"/>
<protein>
    <submittedName>
        <fullName evidence="2">Uncharacterized protein</fullName>
    </submittedName>
</protein>
<name>A0A9W9NHN0_9EURO</name>
<feature type="compositionally biased region" description="Basic and acidic residues" evidence="1">
    <location>
        <begin position="303"/>
        <end position="313"/>
    </location>
</feature>
<evidence type="ECO:0000313" key="3">
    <source>
        <dbReference type="Proteomes" id="UP001150941"/>
    </source>
</evidence>
<feature type="compositionally biased region" description="Low complexity" evidence="1">
    <location>
        <begin position="253"/>
        <end position="262"/>
    </location>
</feature>
<gene>
    <name evidence="2" type="ORF">N7468_009418</name>
</gene>
<dbReference type="RefSeq" id="XP_058327044.1">
    <property type="nucleotide sequence ID" value="XM_058478714.1"/>
</dbReference>